<dbReference type="InterPro" id="IPR006371">
    <property type="entry name" value="Polyprenyltransferase_UbiA-li"/>
</dbReference>
<comment type="caution">
    <text evidence="13">The sequence shown here is derived from an EMBL/GenBank/DDBJ whole genome shotgun (WGS) entry which is preliminary data.</text>
</comment>
<keyword evidence="4" id="KW-1003">Cell membrane</keyword>
<keyword evidence="5" id="KW-0997">Cell inner membrane</keyword>
<comment type="similarity">
    <text evidence="3">Belongs to the UbiA prenyltransferase family.</text>
</comment>
<evidence type="ECO:0000256" key="4">
    <source>
        <dbReference type="ARBA" id="ARBA00022475"/>
    </source>
</evidence>
<keyword evidence="10 12" id="KW-0472">Membrane</keyword>
<dbReference type="NCBIfam" id="TIGR01475">
    <property type="entry name" value="ubiA_other"/>
    <property type="match status" value="1"/>
</dbReference>
<dbReference type="Gene3D" id="1.10.357.140">
    <property type="entry name" value="UbiA prenyltransferase"/>
    <property type="match status" value="1"/>
</dbReference>
<evidence type="ECO:0000256" key="7">
    <source>
        <dbReference type="ARBA" id="ARBA00022688"/>
    </source>
</evidence>
<dbReference type="EC" id="2.5.1.39" evidence="11"/>
<proteinExistence type="inferred from homology"/>
<accession>A0A7C0WT10</accession>
<dbReference type="GO" id="GO:0005886">
    <property type="term" value="C:plasma membrane"/>
    <property type="evidence" value="ECO:0007669"/>
    <property type="project" value="TreeGrafter"/>
</dbReference>
<feature type="transmembrane region" description="Helical" evidence="12">
    <location>
        <begin position="264"/>
        <end position="283"/>
    </location>
</feature>
<keyword evidence="6" id="KW-0808">Transferase</keyword>
<evidence type="ECO:0000256" key="8">
    <source>
        <dbReference type="ARBA" id="ARBA00022692"/>
    </source>
</evidence>
<evidence type="ECO:0000256" key="3">
    <source>
        <dbReference type="ARBA" id="ARBA00005985"/>
    </source>
</evidence>
<feature type="transmembrane region" description="Helical" evidence="12">
    <location>
        <begin position="83"/>
        <end position="104"/>
    </location>
</feature>
<evidence type="ECO:0000256" key="11">
    <source>
        <dbReference type="ARBA" id="ARBA00034524"/>
    </source>
</evidence>
<feature type="transmembrane region" description="Helical" evidence="12">
    <location>
        <begin position="21"/>
        <end position="38"/>
    </location>
</feature>
<evidence type="ECO:0000313" key="13">
    <source>
        <dbReference type="EMBL" id="HDL90654.1"/>
    </source>
</evidence>
<dbReference type="Proteomes" id="UP000886355">
    <property type="component" value="Unassembled WGS sequence"/>
</dbReference>
<dbReference type="AlphaFoldDB" id="A0A7C0WT10"/>
<feature type="transmembrane region" description="Helical" evidence="12">
    <location>
        <begin position="44"/>
        <end position="62"/>
    </location>
</feature>
<dbReference type="InterPro" id="IPR039653">
    <property type="entry name" value="Prenyltransferase"/>
</dbReference>
<evidence type="ECO:0000256" key="9">
    <source>
        <dbReference type="ARBA" id="ARBA00022989"/>
    </source>
</evidence>
<dbReference type="GO" id="GO:0008412">
    <property type="term" value="F:4-hydroxybenzoate polyprenyltransferase activity"/>
    <property type="evidence" value="ECO:0007669"/>
    <property type="project" value="UniProtKB-EC"/>
</dbReference>
<keyword evidence="7" id="KW-0831">Ubiquinone biosynthesis</keyword>
<dbReference type="PANTHER" id="PTHR11048">
    <property type="entry name" value="PRENYLTRANSFERASES"/>
    <property type="match status" value="1"/>
</dbReference>
<dbReference type="FunFam" id="1.20.120.1780:FF:000001">
    <property type="entry name" value="4-hydroxybenzoate octaprenyltransferase"/>
    <property type="match status" value="1"/>
</dbReference>
<dbReference type="EMBL" id="DQZW01000338">
    <property type="protein sequence ID" value="HDL90654.1"/>
    <property type="molecule type" value="Genomic_DNA"/>
</dbReference>
<feature type="transmembrane region" description="Helical" evidence="12">
    <location>
        <begin position="163"/>
        <end position="186"/>
    </location>
</feature>
<comment type="subcellular location">
    <subcellularLocation>
        <location evidence="2">Membrane</location>
        <topology evidence="2">Multi-pass membrane protein</topology>
    </subcellularLocation>
</comment>
<evidence type="ECO:0000256" key="1">
    <source>
        <dbReference type="ARBA" id="ARBA00001946"/>
    </source>
</evidence>
<evidence type="ECO:0000256" key="12">
    <source>
        <dbReference type="SAM" id="Phobius"/>
    </source>
</evidence>
<reference evidence="13" key="1">
    <citation type="journal article" date="2020" name="mSystems">
        <title>Genome- and Community-Level Interaction Insights into Carbon Utilization and Element Cycling Functions of Hydrothermarchaeota in Hydrothermal Sediment.</title>
        <authorList>
            <person name="Zhou Z."/>
            <person name="Liu Y."/>
            <person name="Xu W."/>
            <person name="Pan J."/>
            <person name="Luo Z.H."/>
            <person name="Li M."/>
        </authorList>
    </citation>
    <scope>NUCLEOTIDE SEQUENCE [LARGE SCALE GENOMIC DNA]</scope>
    <source>
        <strain evidence="13">HyVt-19</strain>
    </source>
</reference>
<protein>
    <recommendedName>
        <fullName evidence="11">4-hydroxybenzoate polyprenyltransferase</fullName>
        <ecNumber evidence="11">2.5.1.39</ecNumber>
    </recommendedName>
</protein>
<organism evidence="13">
    <name type="scientific">Thermodesulforhabdus norvegica</name>
    <dbReference type="NCBI Taxonomy" id="39841"/>
    <lineage>
        <taxon>Bacteria</taxon>
        <taxon>Pseudomonadati</taxon>
        <taxon>Thermodesulfobacteriota</taxon>
        <taxon>Syntrophobacteria</taxon>
        <taxon>Syntrophobacterales</taxon>
        <taxon>Thermodesulforhabdaceae</taxon>
        <taxon>Thermodesulforhabdus</taxon>
    </lineage>
</organism>
<sequence>MEGLFRACYTYGRLIKFSHTIFALPFALSAVILANRTVPVTPRTLFWILVAMVSARSTAMGFNRWADRVYDKMNPRTANRPSVTGAISPRALVTLIVTSGATFVLSARMLGNLCFLCSFPVLGVLIGYSYTKRFTKWCHLFLGFAIGLAPTGAWIAVTNGFDFRIVFLSIALMTYIAGFDILYACLDVEFDRKVGLFSLPATLGVERALRISAIIHGVTFISLLIVGILFKLSMPYYTCTLLIGVLLVLEHRMVKPNDLSKVPVAFYHVNSAVSVLLFLGVFLESVI</sequence>
<keyword evidence="9 12" id="KW-1133">Transmembrane helix</keyword>
<gene>
    <name evidence="13" type="ORF">ENG14_07100</name>
</gene>
<feature type="transmembrane region" description="Helical" evidence="12">
    <location>
        <begin position="207"/>
        <end position="228"/>
    </location>
</feature>
<dbReference type="InterPro" id="IPR044878">
    <property type="entry name" value="UbiA_sf"/>
</dbReference>
<keyword evidence="8 12" id="KW-0812">Transmembrane</keyword>
<dbReference type="InterPro" id="IPR000537">
    <property type="entry name" value="UbiA_prenyltransferase"/>
</dbReference>
<evidence type="ECO:0000256" key="10">
    <source>
        <dbReference type="ARBA" id="ARBA00023136"/>
    </source>
</evidence>
<dbReference type="PANTHER" id="PTHR11048:SF28">
    <property type="entry name" value="4-HYDROXYBENZOATE POLYPRENYLTRANSFERASE, MITOCHONDRIAL"/>
    <property type="match status" value="1"/>
</dbReference>
<evidence type="ECO:0000256" key="5">
    <source>
        <dbReference type="ARBA" id="ARBA00022519"/>
    </source>
</evidence>
<feature type="transmembrane region" description="Helical" evidence="12">
    <location>
        <begin position="234"/>
        <end position="252"/>
    </location>
</feature>
<evidence type="ECO:0000256" key="2">
    <source>
        <dbReference type="ARBA" id="ARBA00004141"/>
    </source>
</evidence>
<dbReference type="FunFam" id="1.10.357.140:FF:000008">
    <property type="entry name" value="4-hydroxybenzoate octaprenyltransferase"/>
    <property type="match status" value="1"/>
</dbReference>
<dbReference type="GO" id="GO:0006744">
    <property type="term" value="P:ubiquinone biosynthetic process"/>
    <property type="evidence" value="ECO:0007669"/>
    <property type="project" value="UniProtKB-KW"/>
</dbReference>
<name>A0A7C0WT10_9BACT</name>
<dbReference type="Pfam" id="PF01040">
    <property type="entry name" value="UbiA"/>
    <property type="match status" value="1"/>
</dbReference>
<dbReference type="Gene3D" id="1.20.120.1780">
    <property type="entry name" value="UbiA prenyltransferase"/>
    <property type="match status" value="1"/>
</dbReference>
<comment type="cofactor">
    <cofactor evidence="1">
        <name>Mg(2+)</name>
        <dbReference type="ChEBI" id="CHEBI:18420"/>
    </cofactor>
</comment>
<evidence type="ECO:0000256" key="6">
    <source>
        <dbReference type="ARBA" id="ARBA00022679"/>
    </source>
</evidence>
<feature type="transmembrane region" description="Helical" evidence="12">
    <location>
        <begin position="110"/>
        <end position="130"/>
    </location>
</feature>
<feature type="transmembrane region" description="Helical" evidence="12">
    <location>
        <begin position="137"/>
        <end position="157"/>
    </location>
</feature>
<dbReference type="CDD" id="cd13959">
    <property type="entry name" value="PT_UbiA_COQ2"/>
    <property type="match status" value="1"/>
</dbReference>